<feature type="region of interest" description="Disordered" evidence="1">
    <location>
        <begin position="464"/>
        <end position="483"/>
    </location>
</feature>
<name>Q6AJT5_DESPS</name>
<feature type="region of interest" description="Disordered" evidence="1">
    <location>
        <begin position="1"/>
        <end position="53"/>
    </location>
</feature>
<keyword evidence="3" id="KW-0969">Cilium</keyword>
<protein>
    <submittedName>
        <fullName evidence="3">Related to polar flagellar hook-length control protein (FliK)</fullName>
    </submittedName>
</protein>
<dbReference type="Pfam" id="PF02120">
    <property type="entry name" value="Flg_hook"/>
    <property type="match status" value="1"/>
</dbReference>
<feature type="region of interest" description="Disordered" evidence="1">
    <location>
        <begin position="92"/>
        <end position="150"/>
    </location>
</feature>
<feature type="region of interest" description="Disordered" evidence="1">
    <location>
        <begin position="270"/>
        <end position="305"/>
    </location>
</feature>
<feature type="region of interest" description="Disordered" evidence="1">
    <location>
        <begin position="237"/>
        <end position="256"/>
    </location>
</feature>
<dbReference type="STRING" id="177439.DP2662"/>
<dbReference type="Gene3D" id="3.30.750.140">
    <property type="match status" value="1"/>
</dbReference>
<dbReference type="AlphaFoldDB" id="Q6AJT5"/>
<evidence type="ECO:0000256" key="1">
    <source>
        <dbReference type="SAM" id="MobiDB-lite"/>
    </source>
</evidence>
<feature type="compositionally biased region" description="Basic and acidic residues" evidence="1">
    <location>
        <begin position="22"/>
        <end position="53"/>
    </location>
</feature>
<evidence type="ECO:0000313" key="4">
    <source>
        <dbReference type="Proteomes" id="UP000000602"/>
    </source>
</evidence>
<gene>
    <name evidence="3" type="ordered locus">DP2662</name>
</gene>
<dbReference type="KEGG" id="dps:DP2662"/>
<keyword evidence="3" id="KW-0966">Cell projection</keyword>
<keyword evidence="3" id="KW-0282">Flagellum</keyword>
<sequence length="483" mass="52448">MATSLLQFTQPTKSPVQTPPTPKKDLERRSAGPEEDFKSRLKESQEKKARKKQEEINKALLIGLPLLAPEAPSLAEIDSGCEKTPAVPLNPALTTVVPNLQNPLEQKGQQLPPASGQLPPASGQRPPTSGQLPPASGQLPLSTSSNKQANQSLLEPTQIAPKTGMQENGAKNFLEQIQRIIDGEKQPQTISLRGETSPRQQETKNSSEISTSALPLKGFNGLPISLRQNFARQKEGNLHRIEPEKEGGQKSDTSLLMGKGEGKQVIQEKTNLSGQNPRQENSSLPQGTSFTTATNSSGETTAFPQLFSSSLPTAPLANQPQTGPAQILLPSGNIVYEDEVVQQVTEKFRASDAKTESKINLRLNPEELGKLKVDLIMKEGTLRVNVVTHNRQAHDILEKNMAKLKNILEKQGITVSEMTISQAEESPQESHLFGEHFSGSSQQGQQTFKDNTGHFAENLAEAKLEEAVTSTSPDNESVVNLRA</sequence>
<dbReference type="HOGENOM" id="CLU_564668_0_0_7"/>
<feature type="compositionally biased region" description="Polar residues" evidence="1">
    <location>
        <begin position="92"/>
        <end position="109"/>
    </location>
</feature>
<reference evidence="4" key="1">
    <citation type="journal article" date="2004" name="Environ. Microbiol.">
        <title>The genome of Desulfotalea psychrophila, a sulfate-reducing bacterium from permanently cold Arctic sediments.</title>
        <authorList>
            <person name="Rabus R."/>
            <person name="Ruepp A."/>
            <person name="Frickey T."/>
            <person name="Rattei T."/>
            <person name="Fartmann B."/>
            <person name="Stark M."/>
            <person name="Bauer M."/>
            <person name="Zibat A."/>
            <person name="Lombardot T."/>
            <person name="Becker I."/>
            <person name="Amann J."/>
            <person name="Gellner K."/>
            <person name="Teeling H."/>
            <person name="Leuschner W.D."/>
            <person name="Gloeckner F.-O."/>
            <person name="Lupas A.N."/>
            <person name="Amann R."/>
            <person name="Klenk H.-P."/>
        </authorList>
    </citation>
    <scope>NUCLEOTIDE SEQUENCE [LARGE SCALE GENOMIC DNA]</scope>
    <source>
        <strain evidence="4">DSM 12343 / LSv54</strain>
    </source>
</reference>
<dbReference type="InterPro" id="IPR021136">
    <property type="entry name" value="Flagellar_hook_control-like_C"/>
</dbReference>
<proteinExistence type="predicted"/>
<dbReference type="CDD" id="cd17470">
    <property type="entry name" value="T3SS_Flik_C"/>
    <property type="match status" value="1"/>
</dbReference>
<dbReference type="InterPro" id="IPR038610">
    <property type="entry name" value="FliK-like_C_sf"/>
</dbReference>
<feature type="compositionally biased region" description="Polar residues" evidence="1">
    <location>
        <begin position="139"/>
        <end position="150"/>
    </location>
</feature>
<dbReference type="Proteomes" id="UP000000602">
    <property type="component" value="Chromosome"/>
</dbReference>
<evidence type="ECO:0000313" key="3">
    <source>
        <dbReference type="EMBL" id="CAG37391.1"/>
    </source>
</evidence>
<feature type="compositionally biased region" description="Polar residues" evidence="1">
    <location>
        <begin position="197"/>
        <end position="213"/>
    </location>
</feature>
<feature type="domain" description="Flagellar hook-length control protein-like C-terminal" evidence="2">
    <location>
        <begin position="349"/>
        <end position="428"/>
    </location>
</feature>
<dbReference type="eggNOG" id="COG3144">
    <property type="taxonomic scope" value="Bacteria"/>
</dbReference>
<feature type="compositionally biased region" description="Polar residues" evidence="1">
    <location>
        <begin position="1"/>
        <end position="16"/>
    </location>
</feature>
<feature type="compositionally biased region" description="Basic and acidic residues" evidence="1">
    <location>
        <begin position="237"/>
        <end position="249"/>
    </location>
</feature>
<dbReference type="EMBL" id="CR522870">
    <property type="protein sequence ID" value="CAG37391.1"/>
    <property type="molecule type" value="Genomic_DNA"/>
</dbReference>
<feature type="region of interest" description="Disordered" evidence="1">
    <location>
        <begin position="184"/>
        <end position="214"/>
    </location>
</feature>
<organism evidence="3 4">
    <name type="scientific">Desulfotalea psychrophila (strain LSv54 / DSM 12343)</name>
    <dbReference type="NCBI Taxonomy" id="177439"/>
    <lineage>
        <taxon>Bacteria</taxon>
        <taxon>Pseudomonadati</taxon>
        <taxon>Thermodesulfobacteriota</taxon>
        <taxon>Desulfobulbia</taxon>
        <taxon>Desulfobulbales</taxon>
        <taxon>Desulfocapsaceae</taxon>
        <taxon>Desulfotalea</taxon>
    </lineage>
</organism>
<accession>Q6AJT5</accession>
<keyword evidence="4" id="KW-1185">Reference proteome</keyword>
<dbReference type="RefSeq" id="WP_011189903.1">
    <property type="nucleotide sequence ID" value="NC_006138.1"/>
</dbReference>
<evidence type="ECO:0000259" key="2">
    <source>
        <dbReference type="Pfam" id="PF02120"/>
    </source>
</evidence>
<feature type="compositionally biased region" description="Polar residues" evidence="1">
    <location>
        <begin position="468"/>
        <end position="483"/>
    </location>
</feature>
<feature type="region of interest" description="Disordered" evidence="1">
    <location>
        <begin position="421"/>
        <end position="454"/>
    </location>
</feature>